<gene>
    <name evidence="2" type="primary">JHY</name>
    <name evidence="2" type="ORF">N1851_027260</name>
</gene>
<dbReference type="Proteomes" id="UP001174136">
    <property type="component" value="Unassembled WGS sequence"/>
</dbReference>
<feature type="region of interest" description="Disordered" evidence="1">
    <location>
        <begin position="429"/>
        <end position="451"/>
    </location>
</feature>
<feature type="compositionally biased region" description="Basic residues" evidence="1">
    <location>
        <begin position="429"/>
        <end position="440"/>
    </location>
</feature>
<protein>
    <submittedName>
        <fullName evidence="2">Jhy</fullName>
    </submittedName>
</protein>
<feature type="compositionally biased region" description="Low complexity" evidence="1">
    <location>
        <begin position="286"/>
        <end position="303"/>
    </location>
</feature>
<reference evidence="2" key="1">
    <citation type="journal article" date="2023" name="Front. Mar. Sci.">
        <title>A new Merluccius polli reference genome to investigate the effects of global change in West African waters.</title>
        <authorList>
            <person name="Mateo J.L."/>
            <person name="Blanco-Fernandez C."/>
            <person name="Garcia-Vazquez E."/>
            <person name="Machado-Schiaffino G."/>
        </authorList>
    </citation>
    <scope>NUCLEOTIDE SEQUENCE</scope>
    <source>
        <strain evidence="2">C29</strain>
        <tissue evidence="2">Fin</tissue>
    </source>
</reference>
<accession>A0AA47NTI7</accession>
<feature type="region of interest" description="Disordered" evidence="1">
    <location>
        <begin position="265"/>
        <end position="303"/>
    </location>
</feature>
<dbReference type="PANTHER" id="PTHR14726:SF1">
    <property type="entry name" value="JHY PROTEIN HOMOLOG"/>
    <property type="match status" value="1"/>
</dbReference>
<feature type="region of interest" description="Disordered" evidence="1">
    <location>
        <begin position="77"/>
        <end position="130"/>
    </location>
</feature>
<dbReference type="GO" id="GO:0035082">
    <property type="term" value="P:axoneme assembly"/>
    <property type="evidence" value="ECO:0007669"/>
    <property type="project" value="TreeGrafter"/>
</dbReference>
<evidence type="ECO:0000313" key="3">
    <source>
        <dbReference type="Proteomes" id="UP001174136"/>
    </source>
</evidence>
<evidence type="ECO:0000313" key="2">
    <source>
        <dbReference type="EMBL" id="KAK0136593.1"/>
    </source>
</evidence>
<comment type="caution">
    <text evidence="2">The sequence shown here is derived from an EMBL/GenBank/DDBJ whole genome shotgun (WGS) entry which is preliminary data.</text>
</comment>
<dbReference type="InterPro" id="IPR027968">
    <property type="entry name" value="JHY"/>
</dbReference>
<sequence>MLERKIIRRTSVSFTVHSCFLQRWEAPEEEEEEEEVMLHGAEFSLEEEDLDQEVMWLQKTQQLKGPMLPSSLIRLSPQASQISRRDEPQQKGKPNPWRPTRAPRPGEAHRPGHRLCPPPGGGGGGARPQARKELNLKNTPPVALPPISSSGASWGLHGVSDWENETSLGYLDVPLTGDVHAPWRLLHGAGGRGLVALGYHQPKRGNPPQGFQNKIASRGQRAQAPQWLLSYDEEHILIHNVDKDIFPQDSPRWAGEVQLRRSGSHLVLPPIGDGGRPVGGGGGGEPQLSPGPVSPTVSPSTPGYLAHMERQKQLKERVAYKITGLKFLKQPSSQWLAMKGDEHDLRGLSNEVYTLKDYRQLKQVVNLCGLGPDKANEKTAEKMRRQRLYSNVIREQNKKTSTIPPLPPKDPEDIDKTVPRRKALEYAKRIAKPHPKPQPKKHQDQSEGFPGLLGSAHLEGLDLAQLKALDDMRRRHEEEKRAVASFRKESGSSPGPFSSSGFLSLISLSLEFSVDRGSESLECFRSSWAFLSCFLLSAVASSTRSGVDRYRWISKRFSRPDSCESENTVLPDVKKYWWCSGLWRAWCGCGARIGVGISGYPYSRMGMRDAREPLNGE</sequence>
<dbReference type="EMBL" id="JAOPHQ010005140">
    <property type="protein sequence ID" value="KAK0136593.1"/>
    <property type="molecule type" value="Genomic_DNA"/>
</dbReference>
<proteinExistence type="predicted"/>
<feature type="compositionally biased region" description="Gly residues" evidence="1">
    <location>
        <begin position="272"/>
        <end position="285"/>
    </location>
</feature>
<organism evidence="2 3">
    <name type="scientific">Merluccius polli</name>
    <name type="common">Benguela hake</name>
    <name type="synonym">Merluccius cadenati</name>
    <dbReference type="NCBI Taxonomy" id="89951"/>
    <lineage>
        <taxon>Eukaryota</taxon>
        <taxon>Metazoa</taxon>
        <taxon>Chordata</taxon>
        <taxon>Craniata</taxon>
        <taxon>Vertebrata</taxon>
        <taxon>Euteleostomi</taxon>
        <taxon>Actinopterygii</taxon>
        <taxon>Neopterygii</taxon>
        <taxon>Teleostei</taxon>
        <taxon>Neoteleostei</taxon>
        <taxon>Acanthomorphata</taxon>
        <taxon>Zeiogadaria</taxon>
        <taxon>Gadariae</taxon>
        <taxon>Gadiformes</taxon>
        <taxon>Gadoidei</taxon>
        <taxon>Merlucciidae</taxon>
        <taxon>Merluccius</taxon>
    </lineage>
</organism>
<dbReference type="Pfam" id="PF15261">
    <property type="entry name" value="JHY"/>
    <property type="match status" value="1"/>
</dbReference>
<name>A0AA47NTI7_MERPO</name>
<keyword evidence="3" id="KW-1185">Reference proteome</keyword>
<evidence type="ECO:0000256" key="1">
    <source>
        <dbReference type="SAM" id="MobiDB-lite"/>
    </source>
</evidence>
<dbReference type="AlphaFoldDB" id="A0AA47NTI7"/>
<dbReference type="PANTHER" id="PTHR14726">
    <property type="entry name" value="JHY PROTEIN HOMOLOG"/>
    <property type="match status" value="1"/>
</dbReference>